<keyword evidence="4" id="KW-0378">Hydrolase</keyword>
<feature type="domain" description="Fumarylacetoacetase-like C-terminal" evidence="3">
    <location>
        <begin position="78"/>
        <end position="278"/>
    </location>
</feature>
<accession>T1CAN5</accession>
<dbReference type="Gene3D" id="3.90.850.10">
    <property type="entry name" value="Fumarylacetoacetase-like, C-terminal domain"/>
    <property type="match status" value="1"/>
</dbReference>
<organism evidence="4">
    <name type="scientific">mine drainage metagenome</name>
    <dbReference type="NCBI Taxonomy" id="410659"/>
    <lineage>
        <taxon>unclassified sequences</taxon>
        <taxon>metagenomes</taxon>
        <taxon>ecological metagenomes</taxon>
    </lineage>
</organism>
<dbReference type="InterPro" id="IPR011234">
    <property type="entry name" value="Fumarylacetoacetase-like_C"/>
</dbReference>
<dbReference type="GO" id="GO:0046872">
    <property type="term" value="F:metal ion binding"/>
    <property type="evidence" value="ECO:0007669"/>
    <property type="project" value="UniProtKB-KW"/>
</dbReference>
<dbReference type="SUPFAM" id="SSF56529">
    <property type="entry name" value="FAH"/>
    <property type="match status" value="1"/>
</dbReference>
<protein>
    <submittedName>
        <fullName evidence="4">Fumarylacetoacetate (FAA) hydrolase</fullName>
    </submittedName>
</protein>
<dbReference type="PANTHER" id="PTHR42796:SF4">
    <property type="entry name" value="FUMARYLACETOACETATE HYDROLASE DOMAIN-CONTAINING PROTEIN 2A"/>
    <property type="match status" value="1"/>
</dbReference>
<evidence type="ECO:0000259" key="3">
    <source>
        <dbReference type="Pfam" id="PF01557"/>
    </source>
</evidence>
<feature type="non-terminal residue" evidence="4">
    <location>
        <position position="1"/>
    </location>
</feature>
<proteinExistence type="inferred from homology"/>
<evidence type="ECO:0000256" key="2">
    <source>
        <dbReference type="ARBA" id="ARBA00022723"/>
    </source>
</evidence>
<comment type="caution">
    <text evidence="4">The sequence shown here is derived from an EMBL/GenBank/DDBJ whole genome shotgun (WGS) entry which is preliminary data.</text>
</comment>
<name>T1CAN5_9ZZZZ</name>
<reference evidence="4" key="1">
    <citation type="submission" date="2013-08" db="EMBL/GenBank/DDBJ databases">
        <authorList>
            <person name="Mendez C."/>
            <person name="Richter M."/>
            <person name="Ferrer M."/>
            <person name="Sanchez J."/>
        </authorList>
    </citation>
    <scope>NUCLEOTIDE SEQUENCE</scope>
</reference>
<dbReference type="InterPro" id="IPR051121">
    <property type="entry name" value="FAH"/>
</dbReference>
<gene>
    <name evidence="4" type="ORF">B1B_00781</name>
</gene>
<dbReference type="PANTHER" id="PTHR42796">
    <property type="entry name" value="FUMARYLACETOACETATE HYDROLASE DOMAIN-CONTAINING PROTEIN 2A-RELATED"/>
    <property type="match status" value="1"/>
</dbReference>
<dbReference type="GO" id="GO:0044281">
    <property type="term" value="P:small molecule metabolic process"/>
    <property type="evidence" value="ECO:0007669"/>
    <property type="project" value="UniProtKB-ARBA"/>
</dbReference>
<comment type="similarity">
    <text evidence="1">Belongs to the FAH family.</text>
</comment>
<evidence type="ECO:0000256" key="1">
    <source>
        <dbReference type="ARBA" id="ARBA00010211"/>
    </source>
</evidence>
<sequence length="281" mass="30478">SASGSEAGVLVDQKVLSISLVNRAFGLDLPTSIHGLIDDFRSLDKLKDILSSRIGSVQDPRVPVGEVKFAPPITAPPKIWCIGLNYREHAEDLKAVLPLEEPASFMRPRTTIIGHKDSIKLPPGIGTVTAEAEMGIIIGREAKNVELGDARKIIFGITPVLDMTALDILQKNPRFLTRAKSFDTFFSFGPVVATVDDVKEFDTIKVSTIKNGKVVRSNIVKNMIFSPEFLVSFHSRVFTFEKCDIVSPGSPGAVKIEPGDVVKCRIEGVGLPDLENSVVTG</sequence>
<evidence type="ECO:0000313" key="4">
    <source>
        <dbReference type="EMBL" id="EQD78333.1"/>
    </source>
</evidence>
<dbReference type="GO" id="GO:0016787">
    <property type="term" value="F:hydrolase activity"/>
    <property type="evidence" value="ECO:0007669"/>
    <property type="project" value="UniProtKB-KW"/>
</dbReference>
<reference evidence="4" key="2">
    <citation type="journal article" date="2014" name="ISME J.">
        <title>Microbial stratification in low pH oxic and suboxic macroscopic growths along an acid mine drainage.</title>
        <authorList>
            <person name="Mendez-Garcia C."/>
            <person name="Mesa V."/>
            <person name="Sprenger R.R."/>
            <person name="Richter M."/>
            <person name="Diez M.S."/>
            <person name="Solano J."/>
            <person name="Bargiela R."/>
            <person name="Golyshina O.V."/>
            <person name="Manteca A."/>
            <person name="Ramos J.L."/>
            <person name="Gallego J.R."/>
            <person name="Llorente I."/>
            <person name="Martins Dos Santos V.A."/>
            <person name="Jensen O.N."/>
            <person name="Pelaez A.I."/>
            <person name="Sanchez J."/>
            <person name="Ferrer M."/>
        </authorList>
    </citation>
    <scope>NUCLEOTIDE SEQUENCE</scope>
</reference>
<dbReference type="Pfam" id="PF01557">
    <property type="entry name" value="FAA_hydrolase"/>
    <property type="match status" value="1"/>
</dbReference>
<dbReference type="InterPro" id="IPR036663">
    <property type="entry name" value="Fumarylacetoacetase_C_sf"/>
</dbReference>
<dbReference type="EMBL" id="AUZY01000577">
    <property type="protein sequence ID" value="EQD78333.1"/>
    <property type="molecule type" value="Genomic_DNA"/>
</dbReference>
<dbReference type="AlphaFoldDB" id="T1CAN5"/>
<keyword evidence="2" id="KW-0479">Metal-binding</keyword>